<name>A0AAV1F911_XYRNO</name>
<reference evidence="2" key="1">
    <citation type="submission" date="2023-08" db="EMBL/GenBank/DDBJ databases">
        <authorList>
            <person name="Alioto T."/>
            <person name="Alioto T."/>
            <person name="Gomez Garrido J."/>
        </authorList>
    </citation>
    <scope>NUCLEOTIDE SEQUENCE</scope>
</reference>
<dbReference type="EMBL" id="OY660868">
    <property type="protein sequence ID" value="CAJ1057538.1"/>
    <property type="molecule type" value="Genomic_DNA"/>
</dbReference>
<dbReference type="AlphaFoldDB" id="A0AAV1F911"/>
<feature type="region of interest" description="Disordered" evidence="1">
    <location>
        <begin position="91"/>
        <end position="115"/>
    </location>
</feature>
<evidence type="ECO:0000313" key="3">
    <source>
        <dbReference type="Proteomes" id="UP001178508"/>
    </source>
</evidence>
<keyword evidence="3" id="KW-1185">Reference proteome</keyword>
<dbReference type="Proteomes" id="UP001178508">
    <property type="component" value="Chromosome 5"/>
</dbReference>
<sequence>MTSPLPVYRDRRCLRQNDLLPCFSDDGQLKGRWRSRDTRCFSSSCDIPAGCTLECKMLLPVDEVGLHLGCGPCPSWLGSLRLILQSSPAQTPSSALATRPGTTIRSPTRFPSHSTSEELKECSRRTLVALSEILKACLSLRLKLLNQAHQNQPVFLLNCGSQVLQGSP</sequence>
<proteinExistence type="predicted"/>
<feature type="compositionally biased region" description="Polar residues" evidence="1">
    <location>
        <begin position="91"/>
        <end position="114"/>
    </location>
</feature>
<gene>
    <name evidence="2" type="ORF">XNOV1_A025541</name>
</gene>
<accession>A0AAV1F911</accession>
<evidence type="ECO:0000256" key="1">
    <source>
        <dbReference type="SAM" id="MobiDB-lite"/>
    </source>
</evidence>
<protein>
    <submittedName>
        <fullName evidence="2">Uncharacterized protein</fullName>
    </submittedName>
</protein>
<evidence type="ECO:0000313" key="2">
    <source>
        <dbReference type="EMBL" id="CAJ1057538.1"/>
    </source>
</evidence>
<organism evidence="2 3">
    <name type="scientific">Xyrichtys novacula</name>
    <name type="common">Pearly razorfish</name>
    <name type="synonym">Hemipteronotus novacula</name>
    <dbReference type="NCBI Taxonomy" id="13765"/>
    <lineage>
        <taxon>Eukaryota</taxon>
        <taxon>Metazoa</taxon>
        <taxon>Chordata</taxon>
        <taxon>Craniata</taxon>
        <taxon>Vertebrata</taxon>
        <taxon>Euteleostomi</taxon>
        <taxon>Actinopterygii</taxon>
        <taxon>Neopterygii</taxon>
        <taxon>Teleostei</taxon>
        <taxon>Neoteleostei</taxon>
        <taxon>Acanthomorphata</taxon>
        <taxon>Eupercaria</taxon>
        <taxon>Labriformes</taxon>
        <taxon>Labridae</taxon>
        <taxon>Xyrichtys</taxon>
    </lineage>
</organism>